<feature type="transmembrane region" description="Helical" evidence="6">
    <location>
        <begin position="875"/>
        <end position="900"/>
    </location>
</feature>
<dbReference type="PROSITE" id="PS50156">
    <property type="entry name" value="SSD"/>
    <property type="match status" value="1"/>
</dbReference>
<evidence type="ECO:0000313" key="9">
    <source>
        <dbReference type="Proteomes" id="UP000241436"/>
    </source>
</evidence>
<evidence type="ECO:0000256" key="1">
    <source>
        <dbReference type="ARBA" id="ARBA00004651"/>
    </source>
</evidence>
<keyword evidence="2" id="KW-1003">Cell membrane</keyword>
<evidence type="ECO:0000256" key="6">
    <source>
        <dbReference type="SAM" id="Phobius"/>
    </source>
</evidence>
<reference evidence="9" key="2">
    <citation type="journal article" date="2018" name="Environ. Microbiol.">
        <title>Bloom of a denitrifying methanotroph, 'Candidatus Methylomirabilis limnetica', in a deep stratified lake.</title>
        <authorList>
            <person name="Graf J.S."/>
            <person name="Mayr M.J."/>
            <person name="Marchant H.K."/>
            <person name="Tienken D."/>
            <person name="Hach P.F."/>
            <person name="Brand A."/>
            <person name="Schubert C.J."/>
            <person name="Kuypers M.M."/>
            <person name="Milucka J."/>
        </authorList>
    </citation>
    <scope>NUCLEOTIDE SEQUENCE [LARGE SCALE GENOMIC DNA]</scope>
    <source>
        <strain evidence="9">Zug</strain>
    </source>
</reference>
<dbReference type="SUPFAM" id="SSF82866">
    <property type="entry name" value="Multidrug efflux transporter AcrB transmembrane domain"/>
    <property type="match status" value="2"/>
</dbReference>
<evidence type="ECO:0000256" key="2">
    <source>
        <dbReference type="ARBA" id="ARBA00022475"/>
    </source>
</evidence>
<dbReference type="InterPro" id="IPR004869">
    <property type="entry name" value="MMPL_dom"/>
</dbReference>
<feature type="transmembrane region" description="Helical" evidence="6">
    <location>
        <begin position="421"/>
        <end position="445"/>
    </location>
</feature>
<dbReference type="InterPro" id="IPR050545">
    <property type="entry name" value="Mycobact_MmpL"/>
</dbReference>
<dbReference type="RefSeq" id="WP_107563316.1">
    <property type="nucleotide sequence ID" value="NZ_NVQC01000026.1"/>
</dbReference>
<dbReference type="Gene3D" id="1.20.1640.10">
    <property type="entry name" value="Multidrug efflux transporter AcrB transmembrane domain"/>
    <property type="match status" value="2"/>
</dbReference>
<feature type="transmembrane region" description="Helical" evidence="6">
    <location>
        <begin position="294"/>
        <end position="312"/>
    </location>
</feature>
<dbReference type="Proteomes" id="UP000241436">
    <property type="component" value="Unassembled WGS sequence"/>
</dbReference>
<organism evidence="8 9">
    <name type="scientific">Candidatus Methylomirabilis limnetica</name>
    <dbReference type="NCBI Taxonomy" id="2033718"/>
    <lineage>
        <taxon>Bacteria</taxon>
        <taxon>Candidatus Methylomirabilota</taxon>
        <taxon>Candidatus Methylomirabilia</taxon>
        <taxon>Candidatus Methylomirabilales</taxon>
        <taxon>Candidatus Methylomirabilaceae</taxon>
        <taxon>Candidatus Methylomirabilis</taxon>
    </lineage>
</organism>
<dbReference type="PANTHER" id="PTHR33406:SF13">
    <property type="entry name" value="MEMBRANE PROTEIN YDFJ"/>
    <property type="match status" value="1"/>
</dbReference>
<feature type="transmembrane region" description="Helical" evidence="6">
    <location>
        <begin position="785"/>
        <end position="805"/>
    </location>
</feature>
<name>A0A2T4TW41_9BACT</name>
<dbReference type="InterPro" id="IPR000731">
    <property type="entry name" value="SSD"/>
</dbReference>
<keyword evidence="3 6" id="KW-0812">Transmembrane</keyword>
<evidence type="ECO:0000256" key="4">
    <source>
        <dbReference type="ARBA" id="ARBA00022989"/>
    </source>
</evidence>
<keyword evidence="5 6" id="KW-0472">Membrane</keyword>
<feature type="transmembrane region" description="Helical" evidence="6">
    <location>
        <begin position="762"/>
        <end position="778"/>
    </location>
</feature>
<proteinExistence type="predicted"/>
<dbReference type="EMBL" id="NVQC01000026">
    <property type="protein sequence ID" value="PTL35308.1"/>
    <property type="molecule type" value="Genomic_DNA"/>
</dbReference>
<dbReference type="Pfam" id="PF03176">
    <property type="entry name" value="MMPL"/>
    <property type="match status" value="2"/>
</dbReference>
<keyword evidence="4 6" id="KW-1133">Transmembrane helix</keyword>
<gene>
    <name evidence="8" type="ORF">CLG94_10395</name>
</gene>
<evidence type="ECO:0000256" key="3">
    <source>
        <dbReference type="ARBA" id="ARBA00022692"/>
    </source>
</evidence>
<keyword evidence="9" id="KW-1185">Reference proteome</keyword>
<feature type="domain" description="SSD" evidence="7">
    <location>
        <begin position="323"/>
        <end position="444"/>
    </location>
</feature>
<evidence type="ECO:0000256" key="5">
    <source>
        <dbReference type="ARBA" id="ARBA00023136"/>
    </source>
</evidence>
<evidence type="ECO:0000313" key="8">
    <source>
        <dbReference type="EMBL" id="PTL35308.1"/>
    </source>
</evidence>
<dbReference type="AlphaFoldDB" id="A0A2T4TW41"/>
<feature type="transmembrane region" description="Helical" evidence="6">
    <location>
        <begin position="852"/>
        <end position="869"/>
    </location>
</feature>
<reference evidence="8 9" key="1">
    <citation type="submission" date="2017-09" db="EMBL/GenBank/DDBJ databases">
        <title>Bloom of a denitrifying methanotroph, Candidatus Methylomirabilis limnetica, in a deep stratified lake.</title>
        <authorList>
            <person name="Graf J.S."/>
            <person name="Marchant H.K."/>
            <person name="Tienken D."/>
            <person name="Hach P.F."/>
            <person name="Brand A."/>
            <person name="Schubert C.J."/>
            <person name="Kuypers M.M."/>
            <person name="Milucka J."/>
        </authorList>
    </citation>
    <scope>NUCLEOTIDE SEQUENCE [LARGE SCALE GENOMIC DNA]</scope>
    <source>
        <strain evidence="8 9">Zug</strain>
    </source>
</reference>
<comment type="subcellular location">
    <subcellularLocation>
        <location evidence="1">Cell membrane</location>
        <topology evidence="1">Multi-pass membrane protein</topology>
    </subcellularLocation>
</comment>
<comment type="caution">
    <text evidence="8">The sequence shown here is derived from an EMBL/GenBank/DDBJ whole genome shotgun (WGS) entry which is preliminary data.</text>
</comment>
<dbReference type="GO" id="GO:0005886">
    <property type="term" value="C:plasma membrane"/>
    <property type="evidence" value="ECO:0007669"/>
    <property type="project" value="UniProtKB-SubCell"/>
</dbReference>
<feature type="transmembrane region" description="Helical" evidence="6">
    <location>
        <begin position="394"/>
        <end position="415"/>
    </location>
</feature>
<dbReference type="OrthoDB" id="49344at2"/>
<protein>
    <recommendedName>
        <fullName evidence="7">SSD domain-containing protein</fullName>
    </recommendedName>
</protein>
<feature type="transmembrane region" description="Helical" evidence="6">
    <location>
        <begin position="811"/>
        <end position="832"/>
    </location>
</feature>
<feature type="transmembrane region" description="Helical" evidence="6">
    <location>
        <begin position="319"/>
        <end position="339"/>
    </location>
</feature>
<accession>A0A2T4TW41</accession>
<evidence type="ECO:0000259" key="7">
    <source>
        <dbReference type="PROSITE" id="PS50156"/>
    </source>
</evidence>
<dbReference type="PANTHER" id="PTHR33406">
    <property type="entry name" value="MEMBRANE PROTEIN MJ1562-RELATED"/>
    <property type="match status" value="1"/>
</dbReference>
<sequence>MTIRKLLSATVLSYPRTALVLAAILSILSVLIAIQRLRFTSTHDALSSLNGRMGQVQERYNRAFGDPDRAVIVIEAKNREQAKRFATALAKRLKAMTTDIEEVTYRFDLRSLEDRFLMYLSPEALIDLKGKLHAHRAMLEELSTDPGLNRLFQIIRREISAALVGHLFTGFLEEQEGEVKRPVELGPLLKLLTQLNAWAAAPRTYTSPWSQFFVEADENGDREGYLWSSNKQFLFVLANVKADTTNLLKFERPIKGIRKEIRLLQSQYPEVKAGVTGSPALEYDEVAAAQRDSGLMTAISLLGVALLVVVAFRSVARPLMGILALVMGVCWAFGFAAVTVGHLNMLSMVLAPLLIGIGMDYGIHLLARYEEERGAGHSIQQALEQAFEGAGPGILHAALTTSVALFTLILTGIGVLQELGVITGCGLLLTLISTFVVLPPLLMLWDKRPAMSSVEGMVYEAHAPRRLLPRPPDFLEFCYRWPRAVLALSTIGTLAALYAVNSLEFDGNVLRLQAEGTESVTWELKIIRQSERSISYGVILAKSLEEVREKSLALEALPSVSEVESIAMVIPKDQERKLQLAREISPILVGVNLAQLPAPAPVDLDELLLTLQRIKAKMLTADDAKNWTGADKPPLEPMTRVRSLIDQFERLLQRHEHEEIRQRLSTFQAKLFQDFHGKVSLLARAIASGPVELDDLPSDLKKQFVGRDGSYLLRVYPRGDPWELASQAVFVSDLRRVDPDAIGDPVKGYEIITAMKRGYQQVGIYTLIGVAVLFLLNLRDLRYFLLAKVPFLVGAVWTAGLMYVFELKFNLANLIIIPLLVAPGVENGLLIIHRFREEAEASVLPRSTGKGVVLSSLTTMIGFGSLLIAHHRGAYSIGLLVTLGVGAVLVVSVIVLPALLTVVARRPSKSTIIPSPDFQVPS</sequence>